<reference evidence="1" key="1">
    <citation type="submission" date="2021-06" db="EMBL/GenBank/DDBJ databases">
        <authorList>
            <person name="Kallberg Y."/>
            <person name="Tangrot J."/>
            <person name="Rosling A."/>
        </authorList>
    </citation>
    <scope>NUCLEOTIDE SEQUENCE</scope>
    <source>
        <strain evidence="1">IN212</strain>
    </source>
</reference>
<dbReference type="OrthoDB" id="10261027at2759"/>
<evidence type="ECO:0000313" key="1">
    <source>
        <dbReference type="EMBL" id="CAG8570653.1"/>
    </source>
</evidence>
<accession>A0A9N9BNK2</accession>
<name>A0A9N9BNK2_9GLOM</name>
<comment type="caution">
    <text evidence="1">The sequence shown here is derived from an EMBL/GenBank/DDBJ whole genome shotgun (WGS) entry which is preliminary data.</text>
</comment>
<organism evidence="1 2">
    <name type="scientific">Racocetra fulgida</name>
    <dbReference type="NCBI Taxonomy" id="60492"/>
    <lineage>
        <taxon>Eukaryota</taxon>
        <taxon>Fungi</taxon>
        <taxon>Fungi incertae sedis</taxon>
        <taxon>Mucoromycota</taxon>
        <taxon>Glomeromycotina</taxon>
        <taxon>Glomeromycetes</taxon>
        <taxon>Diversisporales</taxon>
        <taxon>Gigasporaceae</taxon>
        <taxon>Racocetra</taxon>
    </lineage>
</organism>
<dbReference type="EMBL" id="CAJVPZ010006201">
    <property type="protein sequence ID" value="CAG8570653.1"/>
    <property type="molecule type" value="Genomic_DNA"/>
</dbReference>
<dbReference type="Proteomes" id="UP000789396">
    <property type="component" value="Unassembled WGS sequence"/>
</dbReference>
<proteinExistence type="predicted"/>
<keyword evidence="2" id="KW-1185">Reference proteome</keyword>
<sequence>MNNKENYISKTVRDNNKPDEIPYDKFLVGRHLKRWDYGIFKDAKWKDTKERVALLYPKENNQFSK</sequence>
<gene>
    <name evidence="1" type="ORF">RFULGI_LOCUS5441</name>
</gene>
<evidence type="ECO:0000313" key="2">
    <source>
        <dbReference type="Proteomes" id="UP000789396"/>
    </source>
</evidence>
<dbReference type="AlphaFoldDB" id="A0A9N9BNK2"/>
<protein>
    <submittedName>
        <fullName evidence="1">17280_t:CDS:1</fullName>
    </submittedName>
</protein>
<feature type="non-terminal residue" evidence="1">
    <location>
        <position position="65"/>
    </location>
</feature>